<dbReference type="Proteomes" id="UP001623661">
    <property type="component" value="Unassembled WGS sequence"/>
</dbReference>
<comment type="caution">
    <text evidence="2">The sequence shown here is derived from an EMBL/GenBank/DDBJ whole genome shotgun (WGS) entry which is preliminary data.</text>
</comment>
<evidence type="ECO:0000313" key="3">
    <source>
        <dbReference type="Proteomes" id="UP001623661"/>
    </source>
</evidence>
<dbReference type="RefSeq" id="WP_406766873.1">
    <property type="nucleotide sequence ID" value="NZ_JBJHZY010000008.1"/>
</dbReference>
<dbReference type="Pfam" id="PF11823">
    <property type="entry name" value="Se_S_carrier"/>
    <property type="match status" value="1"/>
</dbReference>
<dbReference type="EMBL" id="JBJHZY010000008">
    <property type="protein sequence ID" value="MFL0270242.1"/>
    <property type="molecule type" value="Genomic_DNA"/>
</dbReference>
<dbReference type="InterPro" id="IPR021778">
    <property type="entry name" value="Se/S_carrier-like"/>
</dbReference>
<proteinExistence type="predicted"/>
<organism evidence="2 3">
    <name type="scientific">Candidatus Clostridium radicumherbarum</name>
    <dbReference type="NCBI Taxonomy" id="3381662"/>
    <lineage>
        <taxon>Bacteria</taxon>
        <taxon>Bacillati</taxon>
        <taxon>Bacillota</taxon>
        <taxon>Clostridia</taxon>
        <taxon>Eubacteriales</taxon>
        <taxon>Clostridiaceae</taxon>
        <taxon>Clostridium</taxon>
    </lineage>
</organism>
<sequence length="83" mass="9688">MDKYYILTFENTHNAISGENTLKENKIRAIVMPTPTFLTKSCGISLRVEEDEIERIKILEIENKIKIKSTILKEGSSFKEIRW</sequence>
<feature type="domain" description="Putative Se/S carrier protein-like" evidence="1">
    <location>
        <begin position="4"/>
        <end position="69"/>
    </location>
</feature>
<accession>A0ABW8U392</accession>
<name>A0ABW8U392_9CLOT</name>
<keyword evidence="3" id="KW-1185">Reference proteome</keyword>
<reference evidence="2 3" key="1">
    <citation type="submission" date="2024-11" db="EMBL/GenBank/DDBJ databases">
        <authorList>
            <person name="Heng Y.C."/>
            <person name="Lim A.C.H."/>
            <person name="Lee J.K.Y."/>
            <person name="Kittelmann S."/>
        </authorList>
    </citation>
    <scope>NUCLEOTIDE SEQUENCE [LARGE SCALE GENOMIC DNA]</scope>
    <source>
        <strain evidence="2 3">WILCCON 0202</strain>
    </source>
</reference>
<evidence type="ECO:0000313" key="2">
    <source>
        <dbReference type="EMBL" id="MFL0270242.1"/>
    </source>
</evidence>
<evidence type="ECO:0000259" key="1">
    <source>
        <dbReference type="Pfam" id="PF11823"/>
    </source>
</evidence>
<gene>
    <name evidence="2" type="ORF">ACJDUH_19355</name>
</gene>
<protein>
    <submittedName>
        <fullName evidence="2">DUF3343 domain-containing protein</fullName>
    </submittedName>
</protein>